<dbReference type="Gene3D" id="1.10.10.10">
    <property type="entry name" value="Winged helix-like DNA-binding domain superfamily/Winged helix DNA-binding domain"/>
    <property type="match status" value="1"/>
</dbReference>
<dbReference type="EMBL" id="VIAQ01000006">
    <property type="protein sequence ID" value="TQD28405.1"/>
    <property type="molecule type" value="Genomic_DNA"/>
</dbReference>
<protein>
    <submittedName>
        <fullName evidence="2">Winged helix-turn-helix domain-containing protein</fullName>
    </submittedName>
</protein>
<organism evidence="2 3">
    <name type="scientific">Methanolobus vulcani</name>
    <dbReference type="NCBI Taxonomy" id="38026"/>
    <lineage>
        <taxon>Archaea</taxon>
        <taxon>Methanobacteriati</taxon>
        <taxon>Methanobacteriota</taxon>
        <taxon>Stenosarchaea group</taxon>
        <taxon>Methanomicrobia</taxon>
        <taxon>Methanosarcinales</taxon>
        <taxon>Methanosarcinaceae</taxon>
        <taxon>Methanolobus</taxon>
    </lineage>
</organism>
<dbReference type="RefSeq" id="WP_154808511.1">
    <property type="nucleotide sequence ID" value="NZ_VIAQ01000006.1"/>
</dbReference>
<accession>A0A7Z8KSR0</accession>
<dbReference type="InterPro" id="IPR036390">
    <property type="entry name" value="WH_DNA-bd_sf"/>
</dbReference>
<feature type="domain" description="Methanogenesis regulatory protein FilR1 middle" evidence="1">
    <location>
        <begin position="125"/>
        <end position="253"/>
    </location>
</feature>
<dbReference type="InterPro" id="IPR016490">
    <property type="entry name" value="Tscrpt_reg_HTH_AF0396-typ3"/>
</dbReference>
<keyword evidence="3" id="KW-1185">Reference proteome</keyword>
<evidence type="ECO:0000313" key="2">
    <source>
        <dbReference type="EMBL" id="TQD28405.1"/>
    </source>
</evidence>
<dbReference type="PIRSF" id="PIRSF006692">
    <property type="entry name" value="TF_HTH_AF0396_prd"/>
    <property type="match status" value="1"/>
</dbReference>
<dbReference type="OrthoDB" id="11410at2157"/>
<evidence type="ECO:0000259" key="1">
    <source>
        <dbReference type="Pfam" id="PF08350"/>
    </source>
</evidence>
<gene>
    <name evidence="2" type="ORF">FKV42_01735</name>
</gene>
<dbReference type="AlphaFoldDB" id="A0A7Z8KSR0"/>
<sequence length="258" mass="30278">MESSLTETIWFSEKRRKILLLLLDGPKKPEEMKEAFGVAWRSLILPLKELREAELVCNPEGMYELSYIGKLIAETVKPVNGILNLFEKDTDYWVKRDLNAIPKYLLDRMGEIEDCIIAEPELNDMFEPPVEFTEGLLHSKYVHSVFSIYHPLYPPFYSELAEKETEVSIVLTQSVMQRMLEDKDKELQKMRDSQNTKLFLYEKDVCPPSMVVTDNFISASFFNVNGRYDHRDIMSYSRSSRNWGEEMFKHYQNMATEI</sequence>
<dbReference type="InterPro" id="IPR013561">
    <property type="entry name" value="FilR1_middle_dom"/>
</dbReference>
<proteinExistence type="predicted"/>
<comment type="caution">
    <text evidence="2">The sequence shown here is derived from an EMBL/GenBank/DDBJ whole genome shotgun (WGS) entry which is preliminary data.</text>
</comment>
<dbReference type="InterPro" id="IPR036388">
    <property type="entry name" value="WH-like_DNA-bd_sf"/>
</dbReference>
<name>A0A7Z8KSR0_9EURY</name>
<evidence type="ECO:0000313" key="3">
    <source>
        <dbReference type="Proteomes" id="UP000319335"/>
    </source>
</evidence>
<dbReference type="Proteomes" id="UP000319335">
    <property type="component" value="Unassembled WGS sequence"/>
</dbReference>
<reference evidence="2 3" key="1">
    <citation type="submission" date="2019-06" db="EMBL/GenBank/DDBJ databases">
        <title>Draft genome sequence of Methanolobus vulcani B1d.</title>
        <authorList>
            <person name="Creighbaum A.J."/>
            <person name="Ticak T."/>
            <person name="Hariraju D."/>
            <person name="Arivett B.A."/>
            <person name="Ferguson D.J.Jr."/>
        </authorList>
    </citation>
    <scope>NUCLEOTIDE SEQUENCE [LARGE SCALE GENOMIC DNA]</scope>
    <source>
        <strain evidence="2 3">B1d</strain>
    </source>
</reference>
<dbReference type="Pfam" id="PF08350">
    <property type="entry name" value="FilR1_middle"/>
    <property type="match status" value="1"/>
</dbReference>
<dbReference type="SUPFAM" id="SSF46785">
    <property type="entry name" value="Winged helix' DNA-binding domain"/>
    <property type="match status" value="1"/>
</dbReference>